<reference evidence="5" key="1">
    <citation type="journal article" date="2019" name="Int. J. Syst. Evol. Microbiol.">
        <title>The Global Catalogue of Microorganisms (GCM) 10K type strain sequencing project: providing services to taxonomists for standard genome sequencing and annotation.</title>
        <authorList>
            <consortium name="The Broad Institute Genomics Platform"/>
            <consortium name="The Broad Institute Genome Sequencing Center for Infectious Disease"/>
            <person name="Wu L."/>
            <person name="Ma J."/>
        </authorList>
    </citation>
    <scope>NUCLEOTIDE SEQUENCE [LARGE SCALE GENOMIC DNA]</scope>
    <source>
        <strain evidence="5">JCM 15608</strain>
    </source>
</reference>
<evidence type="ECO:0000313" key="4">
    <source>
        <dbReference type="EMBL" id="GAA0819450.1"/>
    </source>
</evidence>
<dbReference type="Gene3D" id="3.40.630.30">
    <property type="match status" value="1"/>
</dbReference>
<keyword evidence="1" id="KW-0808">Transferase</keyword>
<dbReference type="PROSITE" id="PS51186">
    <property type="entry name" value="GNAT"/>
    <property type="match status" value="1"/>
</dbReference>
<name>A0ABP3WM71_9GAMM</name>
<comment type="caution">
    <text evidence="4">The sequence shown here is derived from an EMBL/GenBank/DDBJ whole genome shotgun (WGS) entry which is preliminary data.</text>
</comment>
<dbReference type="EMBL" id="BAAAFA010000008">
    <property type="protein sequence ID" value="GAA0819450.1"/>
    <property type="molecule type" value="Genomic_DNA"/>
</dbReference>
<dbReference type="Proteomes" id="UP001500021">
    <property type="component" value="Unassembled WGS sequence"/>
</dbReference>
<evidence type="ECO:0000256" key="2">
    <source>
        <dbReference type="ARBA" id="ARBA00023315"/>
    </source>
</evidence>
<evidence type="ECO:0000256" key="1">
    <source>
        <dbReference type="ARBA" id="ARBA00022679"/>
    </source>
</evidence>
<dbReference type="RefSeq" id="WP_343817653.1">
    <property type="nucleotide sequence ID" value="NZ_BAAAFA010000008.1"/>
</dbReference>
<dbReference type="PANTHER" id="PTHR43800">
    <property type="entry name" value="PEPTIDYL-LYSINE N-ACETYLTRANSFERASE YJAB"/>
    <property type="match status" value="1"/>
</dbReference>
<dbReference type="InterPro" id="IPR016181">
    <property type="entry name" value="Acyl_CoA_acyltransferase"/>
</dbReference>
<feature type="domain" description="N-acetyltransferase" evidence="3">
    <location>
        <begin position="1"/>
        <end position="141"/>
    </location>
</feature>
<dbReference type="SUPFAM" id="SSF55729">
    <property type="entry name" value="Acyl-CoA N-acyltransferases (Nat)"/>
    <property type="match status" value="1"/>
</dbReference>
<gene>
    <name evidence="4" type="ORF">GCM10009111_23450</name>
</gene>
<organism evidence="4 5">
    <name type="scientific">Colwellia asteriadis</name>
    <dbReference type="NCBI Taxonomy" id="517723"/>
    <lineage>
        <taxon>Bacteria</taxon>
        <taxon>Pseudomonadati</taxon>
        <taxon>Pseudomonadota</taxon>
        <taxon>Gammaproteobacteria</taxon>
        <taxon>Alteromonadales</taxon>
        <taxon>Colwelliaceae</taxon>
        <taxon>Colwellia</taxon>
    </lineage>
</organism>
<evidence type="ECO:0000259" key="3">
    <source>
        <dbReference type="PROSITE" id="PS51186"/>
    </source>
</evidence>
<keyword evidence="2" id="KW-0012">Acyltransferase</keyword>
<dbReference type="Pfam" id="PF13508">
    <property type="entry name" value="Acetyltransf_7"/>
    <property type="match status" value="1"/>
</dbReference>
<protein>
    <submittedName>
        <fullName evidence="4">GNAT family N-acetyltransferase</fullName>
    </submittedName>
</protein>
<keyword evidence="5" id="KW-1185">Reference proteome</keyword>
<sequence>MIREYKETDIESLLDIWLSASKIAHDFIEPTFWDSQVENMRNIYIPASNAFVYEKNSKVVGFYALFKGALSAIFVKPSFQRQGIGKQLLNHAKNQSDTLKLSVYKENTSSYYFYLSQGFVVDCEQIDTHTGHLEYTMSVGT</sequence>
<accession>A0ABP3WM71</accession>
<dbReference type="InterPro" id="IPR000182">
    <property type="entry name" value="GNAT_dom"/>
</dbReference>
<evidence type="ECO:0000313" key="5">
    <source>
        <dbReference type="Proteomes" id="UP001500021"/>
    </source>
</evidence>
<dbReference type="PANTHER" id="PTHR43800:SF1">
    <property type="entry name" value="PEPTIDYL-LYSINE N-ACETYLTRANSFERASE YJAB"/>
    <property type="match status" value="1"/>
</dbReference>
<proteinExistence type="predicted"/>
<dbReference type="CDD" id="cd04301">
    <property type="entry name" value="NAT_SF"/>
    <property type="match status" value="1"/>
</dbReference>